<dbReference type="InterPro" id="IPR036774">
    <property type="entry name" value="ERV/ALR_sulphydryl_oxid_sf"/>
</dbReference>
<dbReference type="PANTHER" id="PTHR45982:SF1">
    <property type="entry name" value="REGULATOR OF CHROMOSOME CONDENSATION"/>
    <property type="match status" value="1"/>
</dbReference>
<keyword evidence="5" id="KW-0560">Oxidoreductase</keyword>
<dbReference type="EMBL" id="LSRX01000457">
    <property type="protein sequence ID" value="OLP96705.1"/>
    <property type="molecule type" value="Genomic_DNA"/>
</dbReference>
<accession>A0A1Q9DNG6</accession>
<evidence type="ECO:0000259" key="9">
    <source>
        <dbReference type="PROSITE" id="PS51324"/>
    </source>
</evidence>
<evidence type="ECO:0000256" key="1">
    <source>
        <dbReference type="ARBA" id="ARBA00001974"/>
    </source>
</evidence>
<dbReference type="SUPFAM" id="SSF54236">
    <property type="entry name" value="Ubiquitin-like"/>
    <property type="match status" value="1"/>
</dbReference>
<dbReference type="InterPro" id="IPR000626">
    <property type="entry name" value="Ubiquitin-like_dom"/>
</dbReference>
<comment type="caution">
    <text evidence="10">The sequence shown here is derived from an EMBL/GenBank/DDBJ whole genome shotgun (WGS) entry which is preliminary data.</text>
</comment>
<dbReference type="Gene3D" id="2.130.10.30">
    <property type="entry name" value="Regulator of chromosome condensation 1/beta-lactamase-inhibitor protein II"/>
    <property type="match status" value="3"/>
</dbReference>
<dbReference type="Proteomes" id="UP000186817">
    <property type="component" value="Unassembled WGS sequence"/>
</dbReference>
<keyword evidence="6" id="KW-1015">Disulfide bond</keyword>
<feature type="chain" id="PRO_5012412578" description="thiol oxidase" evidence="7">
    <location>
        <begin position="20"/>
        <end position="743"/>
    </location>
</feature>
<dbReference type="SUPFAM" id="SSF69000">
    <property type="entry name" value="FAD-dependent thiol oxidase"/>
    <property type="match status" value="1"/>
</dbReference>
<dbReference type="InterPro" id="IPR029071">
    <property type="entry name" value="Ubiquitin-like_domsf"/>
</dbReference>
<keyword evidence="3" id="KW-0285">Flavoprotein</keyword>
<proteinExistence type="predicted"/>
<reference evidence="10 11" key="1">
    <citation type="submission" date="2016-02" db="EMBL/GenBank/DDBJ databases">
        <title>Genome analysis of coral dinoflagellate symbionts highlights evolutionary adaptations to a symbiotic lifestyle.</title>
        <authorList>
            <person name="Aranda M."/>
            <person name="Li Y."/>
            <person name="Liew Y.J."/>
            <person name="Baumgarten S."/>
            <person name="Simakov O."/>
            <person name="Wilson M."/>
            <person name="Piel J."/>
            <person name="Ashoor H."/>
            <person name="Bougouffa S."/>
            <person name="Bajic V.B."/>
            <person name="Ryu T."/>
            <person name="Ravasi T."/>
            <person name="Bayer T."/>
            <person name="Micklem G."/>
            <person name="Kim H."/>
            <person name="Bhak J."/>
            <person name="Lajeunesse T.C."/>
            <person name="Voolstra C.R."/>
        </authorList>
    </citation>
    <scope>NUCLEOTIDE SEQUENCE [LARGE SCALE GENOMIC DNA]</scope>
    <source>
        <strain evidence="10 11">CCMP2467</strain>
    </source>
</reference>
<dbReference type="PANTHER" id="PTHR45982">
    <property type="entry name" value="REGULATOR OF CHROMOSOME CONDENSATION"/>
    <property type="match status" value="1"/>
</dbReference>
<sequence length="743" mass="78670">MKFASVFGATLGAVLLTAAQGLSLNSVNATATQERAGNTSKKIELELPSPDGFRNSKEATLHNAFAAVLGDRSVVTWGDAGYGGDRSTVQEQLRDVQQIQASPRSFAATLGDAWGNSDRGDDSSAVQQQLKNLQQIPAFDRVLAAITGDGSVVTWGDAGYGGNSSAVQGQLRDVQQIQASPRAFAAILGDGFVAIPTMVGTGTVQQIQASHRAFLAILGVGSVVTWNNSDRGADSGVVQKQLPSFASTATLRVIMSISVDVHLLSGKRASVEVDADASVESLKRRAQSALVVPSGGRLLNSSGEVLDSALTITEAKLVSGDVLTLHVNQVQLKPTMRDGDHAFATLLGDGSVETFGDDYHGGDSSAVQEQLRDVQQIQASECAFAAIRSDGSVVSWGPADYGGESSAVQEQLRDVQQIQASSRAFAAIRSDGTVVTWGKATLSSAVRDQLRDVQQIQASRRAFAAIRSDGSVVTWGPAGDGGDSSAVQEQLRDAQQIQSSKGAFAAIRSDGSVVTWGPADFGGDSSAVQEQLRDVQQIQASAYAFAAIRCDGSVVTWGPADCGGDSSAVQEQLRDVQQIQASGYAFAAIRSDGSVVTWGLAGDGGDSSAVQEQLRDVQQIQVPPEQQAQVKSFVLSLREVLPCHTCAHHWRQQLEEDPIEPHLSNRTALVDWMIGMHNQVNKRNGHRIFTREEALVEFQLAYDKFGRWGGFQSVIGEEEPRKSSAGAMSFGSALLAVLLAASW</sequence>
<protein>
    <recommendedName>
        <fullName evidence="2">thiol oxidase</fullName>
        <ecNumber evidence="2">1.8.3.2</ecNumber>
    </recommendedName>
</protein>
<dbReference type="SUPFAM" id="SSF50985">
    <property type="entry name" value="RCC1/BLIP-II"/>
    <property type="match status" value="2"/>
</dbReference>
<dbReference type="OrthoDB" id="10361101at2759"/>
<evidence type="ECO:0000313" key="11">
    <source>
        <dbReference type="Proteomes" id="UP000186817"/>
    </source>
</evidence>
<evidence type="ECO:0000259" key="8">
    <source>
        <dbReference type="PROSITE" id="PS50053"/>
    </source>
</evidence>
<evidence type="ECO:0000256" key="6">
    <source>
        <dbReference type="ARBA" id="ARBA00023157"/>
    </source>
</evidence>
<dbReference type="PROSITE" id="PS50053">
    <property type="entry name" value="UBIQUITIN_2"/>
    <property type="match status" value="1"/>
</dbReference>
<feature type="domain" description="Ubiquitin-like" evidence="8">
    <location>
        <begin position="257"/>
        <end position="329"/>
    </location>
</feature>
<dbReference type="InterPro" id="IPR009091">
    <property type="entry name" value="RCC1/BLIP-II"/>
</dbReference>
<dbReference type="PROSITE" id="PS51324">
    <property type="entry name" value="ERV_ALR"/>
    <property type="match status" value="1"/>
</dbReference>
<dbReference type="CDD" id="cd17039">
    <property type="entry name" value="Ubl_ubiquitin_like"/>
    <property type="match status" value="1"/>
</dbReference>
<evidence type="ECO:0000256" key="7">
    <source>
        <dbReference type="SAM" id="SignalP"/>
    </source>
</evidence>
<dbReference type="Pfam" id="PF04777">
    <property type="entry name" value="Evr1_Alr"/>
    <property type="match status" value="1"/>
</dbReference>
<evidence type="ECO:0000256" key="5">
    <source>
        <dbReference type="ARBA" id="ARBA00023002"/>
    </source>
</evidence>
<name>A0A1Q9DNG6_SYMMI</name>
<evidence type="ECO:0000256" key="2">
    <source>
        <dbReference type="ARBA" id="ARBA00012512"/>
    </source>
</evidence>
<feature type="signal peptide" evidence="7">
    <location>
        <begin position="1"/>
        <end position="19"/>
    </location>
</feature>
<dbReference type="InterPro" id="IPR017905">
    <property type="entry name" value="ERV/ALR_sulphydryl_oxidase"/>
</dbReference>
<dbReference type="AlphaFoldDB" id="A0A1Q9DNG6"/>
<keyword evidence="4" id="KW-0274">FAD</keyword>
<dbReference type="GO" id="GO:0016972">
    <property type="term" value="F:thiol oxidase activity"/>
    <property type="evidence" value="ECO:0007669"/>
    <property type="project" value="UniProtKB-EC"/>
</dbReference>
<evidence type="ECO:0000256" key="3">
    <source>
        <dbReference type="ARBA" id="ARBA00022630"/>
    </source>
</evidence>
<feature type="domain" description="ERV/ALR sulfhydryl oxidase" evidence="9">
    <location>
        <begin position="586"/>
        <end position="698"/>
    </location>
</feature>
<keyword evidence="11" id="KW-1185">Reference proteome</keyword>
<gene>
    <name evidence="10" type="ORF">AK812_SmicGene20996</name>
</gene>
<evidence type="ECO:0000256" key="4">
    <source>
        <dbReference type="ARBA" id="ARBA00022827"/>
    </source>
</evidence>
<keyword evidence="7" id="KW-0732">Signal</keyword>
<comment type="cofactor">
    <cofactor evidence="1">
        <name>FAD</name>
        <dbReference type="ChEBI" id="CHEBI:57692"/>
    </cofactor>
</comment>
<dbReference type="InterPro" id="IPR051553">
    <property type="entry name" value="Ran_GTPase-activating"/>
</dbReference>
<dbReference type="EC" id="1.8.3.2" evidence="2"/>
<organism evidence="10 11">
    <name type="scientific">Symbiodinium microadriaticum</name>
    <name type="common">Dinoflagellate</name>
    <name type="synonym">Zooxanthella microadriatica</name>
    <dbReference type="NCBI Taxonomy" id="2951"/>
    <lineage>
        <taxon>Eukaryota</taxon>
        <taxon>Sar</taxon>
        <taxon>Alveolata</taxon>
        <taxon>Dinophyceae</taxon>
        <taxon>Suessiales</taxon>
        <taxon>Symbiodiniaceae</taxon>
        <taxon>Symbiodinium</taxon>
    </lineage>
</organism>
<evidence type="ECO:0000313" key="10">
    <source>
        <dbReference type="EMBL" id="OLP96705.1"/>
    </source>
</evidence>